<dbReference type="InterPro" id="IPR021789">
    <property type="entry name" value="KHA_dom"/>
</dbReference>
<keyword evidence="9 14" id="KW-1133">Transmembrane helix</keyword>
<feature type="domain" description="KHA" evidence="16">
    <location>
        <begin position="668"/>
        <end position="738"/>
    </location>
</feature>
<keyword evidence="11 14" id="KW-0472">Membrane</keyword>
<accession>A0A835PYM1</accession>
<keyword evidence="5 14" id="KW-0812">Transmembrane</keyword>
<keyword evidence="7 14" id="KW-0851">Voltage-gated channel</keyword>
<keyword evidence="13" id="KW-0040">ANK repeat</keyword>
<comment type="domain">
    <text evidence="14">The KHA domain (rich in hydrophobic and acidic residues) present in the C-terminal part is likely to be important for tetramerization.</text>
</comment>
<comment type="domain">
    <text evidence="14">The segment S4 is probably the voltage-sensor and is characterized by a series of positively charged amino acids. The pore-forming region H5 is enclosed by the transmembrane segments S5 and S6 in the Shaker-type (1P/6TM) and contains the GYGD signature motif which seems to be involved in potassium selectivity.</text>
</comment>
<comment type="subcellular location">
    <subcellularLocation>
        <location evidence="1 14">Membrane</location>
        <topology evidence="1 14">Multi-pass membrane protein</topology>
    </subcellularLocation>
</comment>
<comment type="subunit">
    <text evidence="14">The potassium channel is composed of a homo- or heterotetrameric complex of pore-forming subunits.</text>
</comment>
<dbReference type="Proteomes" id="UP000636800">
    <property type="component" value="Chromosome 11"/>
</dbReference>
<dbReference type="InterPro" id="IPR003938">
    <property type="entry name" value="K_chnl_volt-dep_EAG/ELK/ERG"/>
</dbReference>
<dbReference type="InterPro" id="IPR014710">
    <property type="entry name" value="RmlC-like_jellyroll"/>
</dbReference>
<dbReference type="PRINTS" id="PR01463">
    <property type="entry name" value="EAGCHANLFMLY"/>
</dbReference>
<gene>
    <name evidence="17" type="ORF">HPP92_021322</name>
</gene>
<dbReference type="InterPro" id="IPR005821">
    <property type="entry name" value="Ion_trans_dom"/>
</dbReference>
<evidence type="ECO:0000259" key="16">
    <source>
        <dbReference type="PROSITE" id="PS51490"/>
    </source>
</evidence>
<keyword evidence="3 14" id="KW-0813">Transport</keyword>
<dbReference type="EMBL" id="JADCNL010000011">
    <property type="protein sequence ID" value="KAG0461025.1"/>
    <property type="molecule type" value="Genomic_DNA"/>
</dbReference>
<dbReference type="InterPro" id="IPR036770">
    <property type="entry name" value="Ankyrin_rpt-contain_sf"/>
</dbReference>
<dbReference type="Pfam" id="PF11834">
    <property type="entry name" value="KHA"/>
    <property type="match status" value="1"/>
</dbReference>
<evidence type="ECO:0000313" key="17">
    <source>
        <dbReference type="EMBL" id="KAG0461025.1"/>
    </source>
</evidence>
<evidence type="ECO:0000259" key="15">
    <source>
        <dbReference type="PROSITE" id="PS50042"/>
    </source>
</evidence>
<dbReference type="Gene3D" id="2.60.120.10">
    <property type="entry name" value="Jelly Rolls"/>
    <property type="match status" value="1"/>
</dbReference>
<dbReference type="FunFam" id="2.60.120.10:FF:000074">
    <property type="entry name" value="Potassium channel KAT2"/>
    <property type="match status" value="1"/>
</dbReference>
<dbReference type="InterPro" id="IPR000595">
    <property type="entry name" value="cNMP-bd_dom"/>
</dbReference>
<dbReference type="AlphaFoldDB" id="A0A835PYM1"/>
<dbReference type="CDD" id="cd00038">
    <property type="entry name" value="CAP_ED"/>
    <property type="match status" value="1"/>
</dbReference>
<feature type="transmembrane region" description="Helical" evidence="14">
    <location>
        <begin position="62"/>
        <end position="82"/>
    </location>
</feature>
<evidence type="ECO:0000256" key="4">
    <source>
        <dbReference type="ARBA" id="ARBA00022538"/>
    </source>
</evidence>
<dbReference type="SUPFAM" id="SSF48403">
    <property type="entry name" value="Ankyrin repeat"/>
    <property type="match status" value="1"/>
</dbReference>
<evidence type="ECO:0000256" key="10">
    <source>
        <dbReference type="ARBA" id="ARBA00023065"/>
    </source>
</evidence>
<keyword evidence="6 14" id="KW-0631">Potassium channel</keyword>
<feature type="domain" description="Cyclic nucleotide-binding" evidence="15">
    <location>
        <begin position="375"/>
        <end position="494"/>
    </location>
</feature>
<evidence type="ECO:0000256" key="13">
    <source>
        <dbReference type="PROSITE-ProRule" id="PRU00023"/>
    </source>
</evidence>
<dbReference type="InterPro" id="IPR045319">
    <property type="entry name" value="KAT/AKT"/>
</dbReference>
<feature type="transmembrane region" description="Helical" evidence="14">
    <location>
        <begin position="94"/>
        <end position="113"/>
    </location>
</feature>
<keyword evidence="8 14" id="KW-0630">Potassium</keyword>
<dbReference type="PROSITE" id="PS51490">
    <property type="entry name" value="KHA"/>
    <property type="match status" value="1"/>
</dbReference>
<dbReference type="PANTHER" id="PTHR45743">
    <property type="entry name" value="POTASSIUM CHANNEL AKT1"/>
    <property type="match status" value="1"/>
</dbReference>
<protein>
    <recommendedName>
        <fullName evidence="14">Potassium channel</fullName>
    </recommendedName>
</protein>
<organism evidence="17 18">
    <name type="scientific">Vanilla planifolia</name>
    <name type="common">Vanilla</name>
    <dbReference type="NCBI Taxonomy" id="51239"/>
    <lineage>
        <taxon>Eukaryota</taxon>
        <taxon>Viridiplantae</taxon>
        <taxon>Streptophyta</taxon>
        <taxon>Embryophyta</taxon>
        <taxon>Tracheophyta</taxon>
        <taxon>Spermatophyta</taxon>
        <taxon>Magnoliopsida</taxon>
        <taxon>Liliopsida</taxon>
        <taxon>Asparagales</taxon>
        <taxon>Orchidaceae</taxon>
        <taxon>Vanilloideae</taxon>
        <taxon>Vanilleae</taxon>
        <taxon>Vanilla</taxon>
    </lineage>
</organism>
<sequence>MAPRCSKSYFDCFFHGEFQMESSSNGFSSELLPSLGATMNQSIKLRKFIVSPYDPSYRAWEMFLFVLVIYSSWMCPLEFAFLKYLPNNLLFVDNIFNGFFAIDIILTFFVAYLDRKTYLLVDDHKKIAVRYISSWFAFDIVSTAPFQPIGLLFNERGDQLGFKVLNLLRLWRLHRVGFLFTRLEKDTRFNYFWTRCTKLTSVTLYTVHCAGCFNYFIADRYPDPKRTWIGAVMPEFQAESLWIRYVTSIYWSITTLTTTGYGDLHAENPREMLFGILYMLFNLGLTAYLIGNMTNLVVHEASRTRNFRDTIRAASEFSARNRLPRHIKDQMLSHICLRFKTEGMKQEGKLRGLPKAIHSSIAHFLFSPILERTYLFQGVTDQFIFQVVAEMQAEYFPPKQSVILQNEAPTDLYIVVSGAVDMQTNVEGIDNVIGRAVAGDVFGEVGVLCNYKQPYTAQTTELSQILRLGRAALINILRNNMEDGTIIMSNLFQKIRMHISRYPELEPKDSTLVLRELLNGVPTKVIHCCQALHDHFHLDNKTAALAEILLSGETNFGLYDASIEALRHGVDPKETNLNGQTEHHAAASKPNCKMIDLLQQKEADIESANHDQISPHPNKTPYRHEHHLQASQIMTNSSNRRISAMIADACPRRSSNSFDGCAMQLRKRVTIHLYSQNTKPGNQYPKLISLPNSLEELIEIGGEKFKGHRPTKVVNQENAEIDDISVVRDGDHLYLLEI</sequence>
<dbReference type="OrthoDB" id="550424at2759"/>
<evidence type="ECO:0000256" key="3">
    <source>
        <dbReference type="ARBA" id="ARBA00022448"/>
    </source>
</evidence>
<dbReference type="SMART" id="SM00100">
    <property type="entry name" value="cNMP"/>
    <property type="match status" value="1"/>
</dbReference>
<evidence type="ECO:0000256" key="1">
    <source>
        <dbReference type="ARBA" id="ARBA00004141"/>
    </source>
</evidence>
<dbReference type="FunFam" id="1.10.287.70:FF:000123">
    <property type="entry name" value="Potassium channel KAT3"/>
    <property type="match status" value="1"/>
</dbReference>
<evidence type="ECO:0000256" key="12">
    <source>
        <dbReference type="ARBA" id="ARBA00023303"/>
    </source>
</evidence>
<dbReference type="GO" id="GO:0005249">
    <property type="term" value="F:voltage-gated potassium channel activity"/>
    <property type="evidence" value="ECO:0007669"/>
    <property type="project" value="UniProtKB-UniRule"/>
</dbReference>
<proteinExistence type="inferred from homology"/>
<dbReference type="Pfam" id="PF00027">
    <property type="entry name" value="cNMP_binding"/>
    <property type="match status" value="1"/>
</dbReference>
<evidence type="ECO:0000256" key="2">
    <source>
        <dbReference type="ARBA" id="ARBA00007929"/>
    </source>
</evidence>
<dbReference type="SUPFAM" id="SSF81324">
    <property type="entry name" value="Voltage-gated potassium channels"/>
    <property type="match status" value="1"/>
</dbReference>
<reference evidence="17 18" key="1">
    <citation type="journal article" date="2020" name="Nat. Food">
        <title>A phased Vanilla planifolia genome enables genetic improvement of flavour and production.</title>
        <authorList>
            <person name="Hasing T."/>
            <person name="Tang H."/>
            <person name="Brym M."/>
            <person name="Khazi F."/>
            <person name="Huang T."/>
            <person name="Chambers A.H."/>
        </authorList>
    </citation>
    <scope>NUCLEOTIDE SEQUENCE [LARGE SCALE GENOMIC DNA]</scope>
    <source>
        <tissue evidence="17">Leaf</tissue>
    </source>
</reference>
<dbReference type="SUPFAM" id="SSF51206">
    <property type="entry name" value="cAMP-binding domain-like"/>
    <property type="match status" value="1"/>
</dbReference>
<comment type="function">
    <text evidence="14">Potassium channel.</text>
</comment>
<evidence type="ECO:0000313" key="18">
    <source>
        <dbReference type="Proteomes" id="UP000636800"/>
    </source>
</evidence>
<evidence type="ECO:0000256" key="11">
    <source>
        <dbReference type="ARBA" id="ARBA00023136"/>
    </source>
</evidence>
<keyword evidence="12 14" id="KW-0407">Ion channel</keyword>
<dbReference type="PANTHER" id="PTHR45743:SF6">
    <property type="entry name" value="POTASSIUM CHANNEL KAT2"/>
    <property type="match status" value="1"/>
</dbReference>
<feature type="transmembrane region" description="Helical" evidence="14">
    <location>
        <begin position="272"/>
        <end position="291"/>
    </location>
</feature>
<dbReference type="PROSITE" id="PS50088">
    <property type="entry name" value="ANK_REPEAT"/>
    <property type="match status" value="1"/>
</dbReference>
<evidence type="ECO:0000256" key="6">
    <source>
        <dbReference type="ARBA" id="ARBA00022826"/>
    </source>
</evidence>
<keyword evidence="18" id="KW-1185">Reference proteome</keyword>
<dbReference type="Pfam" id="PF00520">
    <property type="entry name" value="Ion_trans"/>
    <property type="match status" value="1"/>
</dbReference>
<dbReference type="InterPro" id="IPR018490">
    <property type="entry name" value="cNMP-bd_dom_sf"/>
</dbReference>
<evidence type="ECO:0000256" key="8">
    <source>
        <dbReference type="ARBA" id="ARBA00022958"/>
    </source>
</evidence>
<dbReference type="GO" id="GO:0034702">
    <property type="term" value="C:monoatomic ion channel complex"/>
    <property type="evidence" value="ECO:0007669"/>
    <property type="project" value="UniProtKB-KW"/>
</dbReference>
<dbReference type="InterPro" id="IPR002110">
    <property type="entry name" value="Ankyrin_rpt"/>
</dbReference>
<keyword evidence="4 14" id="KW-0633">Potassium transport</keyword>
<comment type="caution">
    <text evidence="14">Lacks conserved residue(s) required for the propagation of feature annotation.</text>
</comment>
<dbReference type="PROSITE" id="PS50042">
    <property type="entry name" value="CNMP_BINDING_3"/>
    <property type="match status" value="1"/>
</dbReference>
<evidence type="ECO:0000256" key="7">
    <source>
        <dbReference type="ARBA" id="ARBA00022882"/>
    </source>
</evidence>
<keyword evidence="10 14" id="KW-0406">Ion transport</keyword>
<dbReference type="Gene3D" id="1.10.287.70">
    <property type="match status" value="1"/>
</dbReference>
<evidence type="ECO:0000256" key="5">
    <source>
        <dbReference type="ARBA" id="ARBA00022692"/>
    </source>
</evidence>
<comment type="caution">
    <text evidence="17">The sequence shown here is derived from an EMBL/GenBank/DDBJ whole genome shotgun (WGS) entry which is preliminary data.</text>
</comment>
<name>A0A835PYM1_VANPL</name>
<feature type="repeat" description="ANK" evidence="13">
    <location>
        <begin position="578"/>
        <end position="610"/>
    </location>
</feature>
<evidence type="ECO:0000256" key="14">
    <source>
        <dbReference type="RuleBase" id="RU369015"/>
    </source>
</evidence>
<evidence type="ECO:0000256" key="9">
    <source>
        <dbReference type="ARBA" id="ARBA00022989"/>
    </source>
</evidence>
<comment type="similarity">
    <text evidence="2 14">Belongs to the potassium channel family. Plant (TC 1.A.1.4) subfamily.</text>
</comment>